<evidence type="ECO:0000259" key="6">
    <source>
        <dbReference type="Pfam" id="PF01048"/>
    </source>
</evidence>
<dbReference type="GO" id="GO:0008930">
    <property type="term" value="F:methylthioadenosine nucleosidase activity"/>
    <property type="evidence" value="ECO:0007669"/>
    <property type="project" value="UniProtKB-EC"/>
</dbReference>
<dbReference type="InterPro" id="IPR000845">
    <property type="entry name" value="Nucleoside_phosphorylase_d"/>
</dbReference>
<feature type="domain" description="Nucleoside phosphorylase" evidence="6">
    <location>
        <begin position="2"/>
        <end position="237"/>
    </location>
</feature>
<dbReference type="EMBL" id="JBHTLQ010000030">
    <property type="protein sequence ID" value="MFD1191598.1"/>
    <property type="molecule type" value="Genomic_DNA"/>
</dbReference>
<gene>
    <name evidence="7" type="primary">mtnN</name>
    <name evidence="7" type="ORF">ACFQ27_13495</name>
</gene>
<dbReference type="EC" id="3.2.2.9" evidence="2"/>
<protein>
    <recommendedName>
        <fullName evidence="2">adenosylhomocysteine nucleosidase</fullName>
        <ecNumber evidence="2">3.2.2.9</ecNumber>
    </recommendedName>
</protein>
<evidence type="ECO:0000256" key="1">
    <source>
        <dbReference type="ARBA" id="ARBA00004945"/>
    </source>
</evidence>
<keyword evidence="5" id="KW-0486">Methionine biosynthesis</keyword>
<dbReference type="CDD" id="cd09008">
    <property type="entry name" value="MTAN"/>
    <property type="match status" value="1"/>
</dbReference>
<reference evidence="8" key="1">
    <citation type="journal article" date="2019" name="Int. J. Syst. Evol. Microbiol.">
        <title>The Global Catalogue of Microorganisms (GCM) 10K type strain sequencing project: providing services to taxonomists for standard genome sequencing and annotation.</title>
        <authorList>
            <consortium name="The Broad Institute Genomics Platform"/>
            <consortium name="The Broad Institute Genome Sequencing Center for Infectious Disease"/>
            <person name="Wu L."/>
            <person name="Ma J."/>
        </authorList>
    </citation>
    <scope>NUCLEOTIDE SEQUENCE [LARGE SCALE GENOMIC DNA]</scope>
    <source>
        <strain evidence="8">CCUG 55074</strain>
    </source>
</reference>
<dbReference type="Pfam" id="PF01048">
    <property type="entry name" value="PNP_UDP_1"/>
    <property type="match status" value="1"/>
</dbReference>
<dbReference type="InterPro" id="IPR035994">
    <property type="entry name" value="Nucleoside_phosphorylase_sf"/>
</dbReference>
<proteinExistence type="predicted"/>
<name>A0ABW3T3T6_9CAUL</name>
<dbReference type="InterPro" id="IPR010049">
    <property type="entry name" value="MTA_SAH_Nsdase"/>
</dbReference>
<dbReference type="NCBIfam" id="TIGR01704">
    <property type="entry name" value="MTA_SAH-Nsdase"/>
    <property type="match status" value="1"/>
</dbReference>
<dbReference type="Gene3D" id="3.40.50.1580">
    <property type="entry name" value="Nucleoside phosphorylase domain"/>
    <property type="match status" value="1"/>
</dbReference>
<dbReference type="Proteomes" id="UP001597216">
    <property type="component" value="Unassembled WGS sequence"/>
</dbReference>
<sequence>MYGILCATPEERDALRARFHTEDPPRTFGPTQVWTGTHDGQAIAVALSGIGKVNAAAAATLLLSVYEAKTLIFSGVAGGLNPAYGVGAVLLGERLGIHDYGLVAGETFIRTLSGGIPVGADELTALAPVSAEVRARLEALRDHLAPRLDAPVALGGITTADHFLNCATTRDTLHAALSADAIDMESGAVAQIAEEWGVPLYVIRTLSDLAGEDSHLTYPQMAAMAARNSALCVVELLDILAQA</sequence>
<dbReference type="PANTHER" id="PTHR46832">
    <property type="entry name" value="5'-METHYLTHIOADENOSINE/S-ADENOSYLHOMOCYSTEINE NUCLEOSIDASE"/>
    <property type="match status" value="1"/>
</dbReference>
<dbReference type="SUPFAM" id="SSF53167">
    <property type="entry name" value="Purine and uridine phosphorylases"/>
    <property type="match status" value="1"/>
</dbReference>
<evidence type="ECO:0000256" key="4">
    <source>
        <dbReference type="ARBA" id="ARBA00022801"/>
    </source>
</evidence>
<keyword evidence="4 7" id="KW-0378">Hydrolase</keyword>
<keyword evidence="8" id="KW-1185">Reference proteome</keyword>
<evidence type="ECO:0000256" key="2">
    <source>
        <dbReference type="ARBA" id="ARBA00011974"/>
    </source>
</evidence>
<comment type="pathway">
    <text evidence="1">Amino-acid biosynthesis; L-methionine biosynthesis via salvage pathway; S-methyl-5-thio-alpha-D-ribose 1-phosphate from S-methyl-5'-thioadenosine (hydrolase route): step 1/2.</text>
</comment>
<dbReference type="GO" id="GO:0008782">
    <property type="term" value="F:adenosylhomocysteine nucleosidase activity"/>
    <property type="evidence" value="ECO:0007669"/>
    <property type="project" value="UniProtKB-EC"/>
</dbReference>
<dbReference type="RefSeq" id="WP_377353944.1">
    <property type="nucleotide sequence ID" value="NZ_JBHTLQ010000030.1"/>
</dbReference>
<evidence type="ECO:0000256" key="5">
    <source>
        <dbReference type="ARBA" id="ARBA00023167"/>
    </source>
</evidence>
<organism evidence="7 8">
    <name type="scientific">Phenylobacterium conjunctum</name>
    <dbReference type="NCBI Taxonomy" id="1298959"/>
    <lineage>
        <taxon>Bacteria</taxon>
        <taxon>Pseudomonadati</taxon>
        <taxon>Pseudomonadota</taxon>
        <taxon>Alphaproteobacteria</taxon>
        <taxon>Caulobacterales</taxon>
        <taxon>Caulobacteraceae</taxon>
        <taxon>Phenylobacterium</taxon>
    </lineage>
</organism>
<dbReference type="PANTHER" id="PTHR46832:SF1">
    <property type="entry name" value="5'-METHYLTHIOADENOSINE_S-ADENOSYLHOMOCYSTEINE NUCLEOSIDASE"/>
    <property type="match status" value="1"/>
</dbReference>
<evidence type="ECO:0000313" key="7">
    <source>
        <dbReference type="EMBL" id="MFD1191598.1"/>
    </source>
</evidence>
<accession>A0ABW3T3T6</accession>
<evidence type="ECO:0000313" key="8">
    <source>
        <dbReference type="Proteomes" id="UP001597216"/>
    </source>
</evidence>
<comment type="caution">
    <text evidence="7">The sequence shown here is derived from an EMBL/GenBank/DDBJ whole genome shotgun (WGS) entry which is preliminary data.</text>
</comment>
<keyword evidence="7" id="KW-0326">Glycosidase</keyword>
<evidence type="ECO:0000256" key="3">
    <source>
        <dbReference type="ARBA" id="ARBA00022605"/>
    </source>
</evidence>
<keyword evidence="3" id="KW-0028">Amino-acid biosynthesis</keyword>